<evidence type="ECO:0000313" key="2">
    <source>
        <dbReference type="EMBL" id="TFK30614.1"/>
    </source>
</evidence>
<dbReference type="AlphaFoldDB" id="A0A5C3LC28"/>
<dbReference type="OrthoDB" id="3192267at2759"/>
<feature type="region of interest" description="Disordered" evidence="1">
    <location>
        <begin position="160"/>
        <end position="182"/>
    </location>
</feature>
<dbReference type="Proteomes" id="UP000307440">
    <property type="component" value="Unassembled WGS sequence"/>
</dbReference>
<keyword evidence="3" id="KW-1185">Reference proteome</keyword>
<organism evidence="2 3">
    <name type="scientific">Coprinopsis marcescibilis</name>
    <name type="common">Agaric fungus</name>
    <name type="synonym">Psathyrella marcescibilis</name>
    <dbReference type="NCBI Taxonomy" id="230819"/>
    <lineage>
        <taxon>Eukaryota</taxon>
        <taxon>Fungi</taxon>
        <taxon>Dikarya</taxon>
        <taxon>Basidiomycota</taxon>
        <taxon>Agaricomycotina</taxon>
        <taxon>Agaricomycetes</taxon>
        <taxon>Agaricomycetidae</taxon>
        <taxon>Agaricales</taxon>
        <taxon>Agaricineae</taxon>
        <taxon>Psathyrellaceae</taxon>
        <taxon>Coprinopsis</taxon>
    </lineage>
</organism>
<name>A0A5C3LC28_COPMA</name>
<sequence>MAASPGTTTTKLPYYILVALNSSSQSPSSNNLRHPAIQYHYEDDSPLSLLPQHQDEHVLILNYDQDSATATTTTVHSISPELITTGLKIEDAPAAAAIPEDLEGKDDRMFIIETTRDDRPETPPHEERKSATAILEQFKRRNNMLHHALSYPSISQHAGIELTTASPSQGYPMPSSPPVSST</sequence>
<dbReference type="EMBL" id="ML210146">
    <property type="protein sequence ID" value="TFK30614.1"/>
    <property type="molecule type" value="Genomic_DNA"/>
</dbReference>
<protein>
    <submittedName>
        <fullName evidence="2">Uncharacterized protein</fullName>
    </submittedName>
</protein>
<reference evidence="2 3" key="1">
    <citation type="journal article" date="2019" name="Nat. Ecol. Evol.">
        <title>Megaphylogeny resolves global patterns of mushroom evolution.</title>
        <authorList>
            <person name="Varga T."/>
            <person name="Krizsan K."/>
            <person name="Foldi C."/>
            <person name="Dima B."/>
            <person name="Sanchez-Garcia M."/>
            <person name="Sanchez-Ramirez S."/>
            <person name="Szollosi G.J."/>
            <person name="Szarkandi J.G."/>
            <person name="Papp V."/>
            <person name="Albert L."/>
            <person name="Andreopoulos W."/>
            <person name="Angelini C."/>
            <person name="Antonin V."/>
            <person name="Barry K.W."/>
            <person name="Bougher N.L."/>
            <person name="Buchanan P."/>
            <person name="Buyck B."/>
            <person name="Bense V."/>
            <person name="Catcheside P."/>
            <person name="Chovatia M."/>
            <person name="Cooper J."/>
            <person name="Damon W."/>
            <person name="Desjardin D."/>
            <person name="Finy P."/>
            <person name="Geml J."/>
            <person name="Haridas S."/>
            <person name="Hughes K."/>
            <person name="Justo A."/>
            <person name="Karasinski D."/>
            <person name="Kautmanova I."/>
            <person name="Kiss B."/>
            <person name="Kocsube S."/>
            <person name="Kotiranta H."/>
            <person name="LaButti K.M."/>
            <person name="Lechner B.E."/>
            <person name="Liimatainen K."/>
            <person name="Lipzen A."/>
            <person name="Lukacs Z."/>
            <person name="Mihaltcheva S."/>
            <person name="Morgado L.N."/>
            <person name="Niskanen T."/>
            <person name="Noordeloos M.E."/>
            <person name="Ohm R.A."/>
            <person name="Ortiz-Santana B."/>
            <person name="Ovrebo C."/>
            <person name="Racz N."/>
            <person name="Riley R."/>
            <person name="Savchenko A."/>
            <person name="Shiryaev A."/>
            <person name="Soop K."/>
            <person name="Spirin V."/>
            <person name="Szebenyi C."/>
            <person name="Tomsovsky M."/>
            <person name="Tulloss R.E."/>
            <person name="Uehling J."/>
            <person name="Grigoriev I.V."/>
            <person name="Vagvolgyi C."/>
            <person name="Papp T."/>
            <person name="Martin F.M."/>
            <person name="Miettinen O."/>
            <person name="Hibbett D.S."/>
            <person name="Nagy L.G."/>
        </authorList>
    </citation>
    <scope>NUCLEOTIDE SEQUENCE [LARGE SCALE GENOMIC DNA]</scope>
    <source>
        <strain evidence="2 3">CBS 121175</strain>
    </source>
</reference>
<evidence type="ECO:0000256" key="1">
    <source>
        <dbReference type="SAM" id="MobiDB-lite"/>
    </source>
</evidence>
<proteinExistence type="predicted"/>
<accession>A0A5C3LC28</accession>
<gene>
    <name evidence="2" type="ORF">FA15DRAFT_18881</name>
</gene>
<evidence type="ECO:0000313" key="3">
    <source>
        <dbReference type="Proteomes" id="UP000307440"/>
    </source>
</evidence>